<dbReference type="Pfam" id="PF06808">
    <property type="entry name" value="DctM"/>
    <property type="match status" value="1"/>
</dbReference>
<feature type="transmembrane region" description="Helical" evidence="7">
    <location>
        <begin position="168"/>
        <end position="193"/>
    </location>
</feature>
<organism evidence="9 10">
    <name type="scientific">Ottowia beijingensis</name>
    <dbReference type="NCBI Taxonomy" id="1207057"/>
    <lineage>
        <taxon>Bacteria</taxon>
        <taxon>Pseudomonadati</taxon>
        <taxon>Pseudomonadota</taxon>
        <taxon>Betaproteobacteria</taxon>
        <taxon>Burkholderiales</taxon>
        <taxon>Comamonadaceae</taxon>
        <taxon>Ottowia</taxon>
    </lineage>
</organism>
<dbReference type="EMBL" id="JACCKX010000001">
    <property type="protein sequence ID" value="NZA01084.1"/>
    <property type="molecule type" value="Genomic_DNA"/>
</dbReference>
<evidence type="ECO:0000259" key="8">
    <source>
        <dbReference type="Pfam" id="PF06808"/>
    </source>
</evidence>
<comment type="similarity">
    <text evidence="7">Belongs to the TRAP transporter large permease family.</text>
</comment>
<feature type="transmembrane region" description="Helical" evidence="7">
    <location>
        <begin position="52"/>
        <end position="71"/>
    </location>
</feature>
<comment type="caution">
    <text evidence="9">The sequence shown here is derived from an EMBL/GenBank/DDBJ whole genome shotgun (WGS) entry which is preliminary data.</text>
</comment>
<feature type="transmembrane region" description="Helical" evidence="7">
    <location>
        <begin position="214"/>
        <end position="232"/>
    </location>
</feature>
<evidence type="ECO:0000256" key="4">
    <source>
        <dbReference type="ARBA" id="ARBA00022692"/>
    </source>
</evidence>
<evidence type="ECO:0000256" key="5">
    <source>
        <dbReference type="ARBA" id="ARBA00022989"/>
    </source>
</evidence>
<proteinExistence type="inferred from homology"/>
<feature type="transmembrane region" description="Helical" evidence="7">
    <location>
        <begin position="91"/>
        <end position="121"/>
    </location>
</feature>
<evidence type="ECO:0000313" key="9">
    <source>
        <dbReference type="EMBL" id="NZA01084.1"/>
    </source>
</evidence>
<feature type="transmembrane region" description="Helical" evidence="7">
    <location>
        <begin position="269"/>
        <end position="290"/>
    </location>
</feature>
<dbReference type="PIRSF" id="PIRSF006066">
    <property type="entry name" value="HI0050"/>
    <property type="match status" value="1"/>
</dbReference>
<feature type="transmembrane region" description="Helical" evidence="7">
    <location>
        <begin position="356"/>
        <end position="382"/>
    </location>
</feature>
<keyword evidence="10" id="KW-1185">Reference proteome</keyword>
<comment type="function">
    <text evidence="7">Part of the tripartite ATP-independent periplasmic (TRAP) transport system.</text>
</comment>
<feature type="transmembrane region" description="Helical" evidence="7">
    <location>
        <begin position="333"/>
        <end position="350"/>
    </location>
</feature>
<dbReference type="AlphaFoldDB" id="A0A853ITL7"/>
<comment type="subcellular location">
    <subcellularLocation>
        <location evidence="1 7">Cell inner membrane</location>
        <topology evidence="1 7">Multi-pass membrane protein</topology>
    </subcellularLocation>
</comment>
<sequence>MTTAMLITMVLGFALSVSVAVSIGLASIVGIQVNNAHMLISAKEIFNSINKFPLAAVPFFILAGNLMETGGISRRLVEFAKSLVGGVQGGLPMTCVLTCMIFAAVSGSSVATTFAIGAILIPALIKHGYPTSYAAALQATSAELGVIIPPSIPMILYGVSAEVSIGELFIAGFGPGVLISGALMLFVWIYCKWKGWGKNDGDGRLGIFAATRQAFWALLMPVIILGGIYGGVFTPTEASAVAVLYALIVGMLIYREIGVKDLLPVLRRSVMSSAVIMFIIANAGLFAFLITRAGVPEAIGHWLEQVLQSPAMFLLGINAALFIIGMFIETSAAIIVLAPILAPVAMHFGVDPVHFGLIMVVNLALGMITPPFGVNLFAACTVARISLDKIIRHLLPFVGVILLCLLVITYVPALSLGLRDLVYR</sequence>
<dbReference type="Proteomes" id="UP000589716">
    <property type="component" value="Unassembled WGS sequence"/>
</dbReference>
<reference evidence="9 10" key="1">
    <citation type="submission" date="2020-07" db="EMBL/GenBank/DDBJ databases">
        <authorList>
            <person name="Maaloum M."/>
        </authorList>
    </citation>
    <scope>NUCLEOTIDE SEQUENCE [LARGE SCALE GENOMIC DNA]</scope>
    <source>
        <strain evidence="9 10">GCS-AN-3</strain>
    </source>
</reference>
<dbReference type="GO" id="GO:0005886">
    <property type="term" value="C:plasma membrane"/>
    <property type="evidence" value="ECO:0007669"/>
    <property type="project" value="UniProtKB-SubCell"/>
</dbReference>
<dbReference type="GO" id="GO:0022857">
    <property type="term" value="F:transmembrane transporter activity"/>
    <property type="evidence" value="ECO:0007669"/>
    <property type="project" value="UniProtKB-UniRule"/>
</dbReference>
<evidence type="ECO:0000256" key="6">
    <source>
        <dbReference type="ARBA" id="ARBA00023136"/>
    </source>
</evidence>
<evidence type="ECO:0000256" key="2">
    <source>
        <dbReference type="ARBA" id="ARBA00022475"/>
    </source>
</evidence>
<evidence type="ECO:0000256" key="3">
    <source>
        <dbReference type="ARBA" id="ARBA00022519"/>
    </source>
</evidence>
<keyword evidence="3 7" id="KW-0997">Cell inner membrane</keyword>
<dbReference type="PANTHER" id="PTHR33362:SF3">
    <property type="entry name" value="SIALIC ACID TRAP TRANSPORTER PERMEASE PROTEIN SIAT"/>
    <property type="match status" value="1"/>
</dbReference>
<evidence type="ECO:0000313" key="10">
    <source>
        <dbReference type="Proteomes" id="UP000589716"/>
    </source>
</evidence>
<dbReference type="InterPro" id="IPR010656">
    <property type="entry name" value="DctM"/>
</dbReference>
<evidence type="ECO:0000256" key="1">
    <source>
        <dbReference type="ARBA" id="ARBA00004429"/>
    </source>
</evidence>
<comment type="subunit">
    <text evidence="7">The complex comprises the extracytoplasmic solute receptor protein and the two transmembrane proteins.</text>
</comment>
<feature type="transmembrane region" description="Helical" evidence="7">
    <location>
        <begin position="6"/>
        <end position="31"/>
    </location>
</feature>
<dbReference type="InterPro" id="IPR004681">
    <property type="entry name" value="TRAP_DctM"/>
</dbReference>
<keyword evidence="7" id="KW-0813">Transport</keyword>
<accession>A0A853ITL7</accession>
<feature type="transmembrane region" description="Helical" evidence="7">
    <location>
        <begin position="394"/>
        <end position="418"/>
    </location>
</feature>
<keyword evidence="2" id="KW-1003">Cell membrane</keyword>
<keyword evidence="5 7" id="KW-1133">Transmembrane helix</keyword>
<dbReference type="PANTHER" id="PTHR33362">
    <property type="entry name" value="SIALIC ACID TRAP TRANSPORTER PERMEASE PROTEIN SIAT-RELATED"/>
    <property type="match status" value="1"/>
</dbReference>
<feature type="domain" description="TRAP C4-dicarboxylate transport system permease DctM subunit" evidence="8">
    <location>
        <begin position="6"/>
        <end position="414"/>
    </location>
</feature>
<dbReference type="RefSeq" id="WP_180549595.1">
    <property type="nucleotide sequence ID" value="NZ_DAIPTI010000024.1"/>
</dbReference>
<dbReference type="NCBIfam" id="TIGR00786">
    <property type="entry name" value="dctM"/>
    <property type="match status" value="1"/>
</dbReference>
<name>A0A853ITL7_9BURK</name>
<keyword evidence="4 7" id="KW-0812">Transmembrane</keyword>
<feature type="transmembrane region" description="Helical" evidence="7">
    <location>
        <begin position="310"/>
        <end position="328"/>
    </location>
</feature>
<gene>
    <name evidence="9" type="ORF">H0I39_03615</name>
</gene>
<keyword evidence="6 7" id="KW-0472">Membrane</keyword>
<evidence type="ECO:0000256" key="7">
    <source>
        <dbReference type="RuleBase" id="RU369079"/>
    </source>
</evidence>
<feature type="transmembrane region" description="Helical" evidence="7">
    <location>
        <begin position="238"/>
        <end position="257"/>
    </location>
</feature>
<protein>
    <recommendedName>
        <fullName evidence="7">TRAP transporter large permease protein</fullName>
    </recommendedName>
</protein>